<comment type="caution">
    <text evidence="1">The sequence shown here is derived from an EMBL/GenBank/DDBJ whole genome shotgun (WGS) entry which is preliminary data.</text>
</comment>
<dbReference type="Proteomes" id="UP000260943">
    <property type="component" value="Unassembled WGS sequence"/>
</dbReference>
<gene>
    <name evidence="1" type="ORF">DXC81_08465</name>
</gene>
<organism evidence="1 2">
    <name type="scientific">Collinsella tanakaei</name>
    <dbReference type="NCBI Taxonomy" id="626935"/>
    <lineage>
        <taxon>Bacteria</taxon>
        <taxon>Bacillati</taxon>
        <taxon>Actinomycetota</taxon>
        <taxon>Coriobacteriia</taxon>
        <taxon>Coriobacteriales</taxon>
        <taxon>Coriobacteriaceae</taxon>
        <taxon>Collinsella</taxon>
    </lineage>
</organism>
<sequence length="240" mass="26178">MSDQALTELFDNPDEQRAYEEFCANQERGNQPFNLDAPALVCRWRMSKKRVPLLNRHIRALSQRVVMGEPLTHNMLSWAKQHVEWSLTEGSYAEHDGVLMLVVDVNGNAAMTVGAYEPLVDTASAALAARAEPARLEEAEAGVAPEVLCCMRDGRLLVAAGEHVCGSLSLVEQLAATRGIAVDHVGSGDAFLKDVHSSSTPIFLVSDEHGVVPAREVDEDQSDDANLVRFLRDGVAKLFS</sequence>
<name>A0A3E4QQ17_9ACTN</name>
<protein>
    <submittedName>
        <fullName evidence="1">Uncharacterized protein</fullName>
    </submittedName>
</protein>
<evidence type="ECO:0000313" key="2">
    <source>
        <dbReference type="Proteomes" id="UP000260943"/>
    </source>
</evidence>
<accession>A0A3E4QQ17</accession>
<dbReference type="RefSeq" id="WP_117680008.1">
    <property type="nucleotide sequence ID" value="NZ_QSRJ01000010.1"/>
</dbReference>
<evidence type="ECO:0000313" key="1">
    <source>
        <dbReference type="EMBL" id="RGL08402.1"/>
    </source>
</evidence>
<reference evidence="1 2" key="1">
    <citation type="submission" date="2018-08" db="EMBL/GenBank/DDBJ databases">
        <title>A genome reference for cultivated species of the human gut microbiota.</title>
        <authorList>
            <person name="Zou Y."/>
            <person name="Xue W."/>
            <person name="Luo G."/>
        </authorList>
    </citation>
    <scope>NUCLEOTIDE SEQUENCE [LARGE SCALE GENOMIC DNA]</scope>
    <source>
        <strain evidence="1 2">TF08-14</strain>
    </source>
</reference>
<proteinExistence type="predicted"/>
<dbReference type="EMBL" id="QSRJ01000010">
    <property type="protein sequence ID" value="RGL08402.1"/>
    <property type="molecule type" value="Genomic_DNA"/>
</dbReference>
<dbReference type="AlphaFoldDB" id="A0A3E4QQ17"/>